<organism evidence="2 5">
    <name type="scientific">Didymodactylos carnosus</name>
    <dbReference type="NCBI Taxonomy" id="1234261"/>
    <lineage>
        <taxon>Eukaryota</taxon>
        <taxon>Metazoa</taxon>
        <taxon>Spiralia</taxon>
        <taxon>Gnathifera</taxon>
        <taxon>Rotifera</taxon>
        <taxon>Eurotatoria</taxon>
        <taxon>Bdelloidea</taxon>
        <taxon>Philodinida</taxon>
        <taxon>Philodinidae</taxon>
        <taxon>Didymodactylos</taxon>
    </lineage>
</organism>
<reference evidence="2" key="1">
    <citation type="submission" date="2021-02" db="EMBL/GenBank/DDBJ databases">
        <authorList>
            <person name="Nowell W R."/>
        </authorList>
    </citation>
    <scope>NUCLEOTIDE SEQUENCE</scope>
</reference>
<evidence type="ECO:0000313" key="4">
    <source>
        <dbReference type="EMBL" id="CAF4083111.1"/>
    </source>
</evidence>
<evidence type="ECO:0000313" key="3">
    <source>
        <dbReference type="EMBL" id="CAF4032244.1"/>
    </source>
</evidence>
<dbReference type="EMBL" id="CAJNOK010015368">
    <property type="protein sequence ID" value="CAF1224030.1"/>
    <property type="molecule type" value="Genomic_DNA"/>
</dbReference>
<dbReference type="EMBL" id="CAJOBC010029448">
    <property type="protein sequence ID" value="CAF4083111.1"/>
    <property type="molecule type" value="Genomic_DNA"/>
</dbReference>
<proteinExistence type="predicted"/>
<protein>
    <submittedName>
        <fullName evidence="2">Uncharacterized protein</fullName>
    </submittedName>
</protein>
<dbReference type="EMBL" id="CAJNOQ010011760">
    <property type="protein sequence ID" value="CAF1284577.1"/>
    <property type="molecule type" value="Genomic_DNA"/>
</dbReference>
<dbReference type="Proteomes" id="UP000677228">
    <property type="component" value="Unassembled WGS sequence"/>
</dbReference>
<evidence type="ECO:0000313" key="5">
    <source>
        <dbReference type="Proteomes" id="UP000663829"/>
    </source>
</evidence>
<dbReference type="Proteomes" id="UP000663829">
    <property type="component" value="Unassembled WGS sequence"/>
</dbReference>
<keyword evidence="5" id="KW-1185">Reference proteome</keyword>
<evidence type="ECO:0000313" key="2">
    <source>
        <dbReference type="EMBL" id="CAF1284577.1"/>
    </source>
</evidence>
<gene>
    <name evidence="2" type="ORF">GPM918_LOCUS27724</name>
    <name evidence="1" type="ORF">OVA965_LOCUS25056</name>
    <name evidence="4" type="ORF">SRO942_LOCUS28092</name>
    <name evidence="3" type="ORF">TMI583_LOCUS25781</name>
</gene>
<accession>A0A815CJN1</accession>
<dbReference type="Proteomes" id="UP000681722">
    <property type="component" value="Unassembled WGS sequence"/>
</dbReference>
<dbReference type="Proteomes" id="UP000682733">
    <property type="component" value="Unassembled WGS sequence"/>
</dbReference>
<comment type="caution">
    <text evidence="2">The sequence shown here is derived from an EMBL/GenBank/DDBJ whole genome shotgun (WGS) entry which is preliminary data.</text>
</comment>
<name>A0A815CJN1_9BILA</name>
<dbReference type="EMBL" id="CAJOBA010036910">
    <property type="protein sequence ID" value="CAF4032244.1"/>
    <property type="molecule type" value="Genomic_DNA"/>
</dbReference>
<evidence type="ECO:0000313" key="1">
    <source>
        <dbReference type="EMBL" id="CAF1224030.1"/>
    </source>
</evidence>
<sequence length="75" mass="8519">MSTVYRTDDPRQAAVNDLPRVILCLVAPRLEHSTLGVRAEQLNHSVTAAPIKQSRDKDIWLVVKYANIQTHIDIR</sequence>
<dbReference type="AlphaFoldDB" id="A0A815CJN1"/>